<evidence type="ECO:0000259" key="3">
    <source>
        <dbReference type="PROSITE" id="PS51918"/>
    </source>
</evidence>
<feature type="domain" description="Radical SAM core" evidence="3">
    <location>
        <begin position="1"/>
        <end position="233"/>
    </location>
</feature>
<dbReference type="STRING" id="225004.SAMN02745152_00140"/>
<dbReference type="SFLD" id="SFLDG01065">
    <property type="entry name" value="anaerobic_coproporphyrinogen-I"/>
    <property type="match status" value="1"/>
</dbReference>
<comment type="similarity">
    <text evidence="1">Belongs to the anaerobic coproporphyrinogen-III oxidase family. HemW subfamily.</text>
</comment>
<dbReference type="EMBL" id="FUXC01000001">
    <property type="protein sequence ID" value="SJZ41500.1"/>
    <property type="molecule type" value="Genomic_DNA"/>
</dbReference>
<dbReference type="OrthoDB" id="9808022at2"/>
<name>A0A1T4KGF5_9SPIR</name>
<keyword evidence="2" id="KW-0949">S-adenosyl-L-methionine</keyword>
<keyword evidence="2" id="KW-0479">Metal-binding</keyword>
<dbReference type="Proteomes" id="UP000190395">
    <property type="component" value="Unassembled WGS sequence"/>
</dbReference>
<dbReference type="SUPFAM" id="SSF102114">
    <property type="entry name" value="Radical SAM enzymes"/>
    <property type="match status" value="1"/>
</dbReference>
<protein>
    <recommendedName>
        <fullName evidence="2">Heme chaperone HemW</fullName>
    </recommendedName>
</protein>
<keyword evidence="2" id="KW-0963">Cytoplasm</keyword>
<dbReference type="PROSITE" id="PS51918">
    <property type="entry name" value="RADICAL_SAM"/>
    <property type="match status" value="1"/>
</dbReference>
<evidence type="ECO:0000256" key="1">
    <source>
        <dbReference type="ARBA" id="ARBA00006100"/>
    </source>
</evidence>
<keyword evidence="5" id="KW-1185">Reference proteome</keyword>
<dbReference type="SFLD" id="SFLDS00029">
    <property type="entry name" value="Radical_SAM"/>
    <property type="match status" value="1"/>
</dbReference>
<gene>
    <name evidence="4" type="ORF">SAMN02745152_00140</name>
</gene>
<dbReference type="Gene3D" id="3.80.30.20">
    <property type="entry name" value="tm_1862 like domain"/>
    <property type="match status" value="1"/>
</dbReference>
<dbReference type="SFLD" id="SFLDG01082">
    <property type="entry name" value="B12-binding_domain_containing"/>
    <property type="match status" value="1"/>
</dbReference>
<dbReference type="GO" id="GO:0006779">
    <property type="term" value="P:porphyrin-containing compound biosynthetic process"/>
    <property type="evidence" value="ECO:0007669"/>
    <property type="project" value="InterPro"/>
</dbReference>
<dbReference type="AlphaFoldDB" id="A0A1T4KGF5"/>
<keyword evidence="2" id="KW-0411">Iron-sulfur</keyword>
<dbReference type="Pfam" id="PF06969">
    <property type="entry name" value="HemN_C"/>
    <property type="match status" value="1"/>
</dbReference>
<dbReference type="GeneID" id="303366420"/>
<dbReference type="GO" id="GO:0046872">
    <property type="term" value="F:metal ion binding"/>
    <property type="evidence" value="ECO:0007669"/>
    <property type="project" value="UniProtKB-UniRule"/>
</dbReference>
<sequence>MEISLYVHVPFCRQKCDYCDFFSIPSNRASCVCPDEKYVRSVLNEIRFYVKKYSVSRWKTVYIGGGTPSQLGAKLLFELVSGIKSAVSDKTADEFTVEMNPEDLAEDILDSAQKAGVDRISTGIQALDQKALDSVNRHCPLQTAISSLELLQKKWKKKLSVDFIAGLPGQTYSSFKKQFETVFNFKNIDHISLYSLTLEENTPLYKKIESGKIKWSQQKTDRMWILGRKILKENGFIQYEVSNFARTGAESLHNKVYWHLENYIGCGSGACGSVYGEVSERWTNTCSIKNYENFWLDFNPESEIPESIRQVEKIDLQTQEFEWIIMGFRLLEGVCSEEFKKRFGKSLEERIGVKDGLFFEWSKKHLARSYKKDGKTFYALNERGLMLLNLFLESLL</sequence>
<dbReference type="InterPro" id="IPR058240">
    <property type="entry name" value="rSAM_sf"/>
</dbReference>
<dbReference type="GO" id="GO:0004109">
    <property type="term" value="F:coproporphyrinogen oxidase activity"/>
    <property type="evidence" value="ECO:0007669"/>
    <property type="project" value="InterPro"/>
</dbReference>
<keyword evidence="2" id="KW-0004">4Fe-4S</keyword>
<comment type="function">
    <text evidence="2">Probably acts as a heme chaperone, transferring heme to an unknown acceptor. Binds one molecule of heme per monomer, possibly covalently. Binds 1 [4Fe-4S] cluster. The cluster is coordinated with 3 cysteines and an exchangeable S-adenosyl-L-methionine.</text>
</comment>
<accession>A0A1T4KGF5</accession>
<reference evidence="4 5" key="1">
    <citation type="submission" date="2017-02" db="EMBL/GenBank/DDBJ databases">
        <authorList>
            <person name="Peterson S.W."/>
        </authorList>
    </citation>
    <scope>NUCLEOTIDE SEQUENCE [LARGE SCALE GENOMIC DNA]</scope>
    <source>
        <strain evidence="4 5">ATCC BAA-909</strain>
    </source>
</reference>
<dbReference type="Pfam" id="PF04055">
    <property type="entry name" value="Radical_SAM"/>
    <property type="match status" value="1"/>
</dbReference>
<dbReference type="InterPro" id="IPR010723">
    <property type="entry name" value="HemN_C"/>
</dbReference>
<keyword evidence="2" id="KW-0408">Iron</keyword>
<dbReference type="InterPro" id="IPR023404">
    <property type="entry name" value="rSAM_horseshoe"/>
</dbReference>
<dbReference type="InterPro" id="IPR034505">
    <property type="entry name" value="Coproporphyrinogen-III_oxidase"/>
</dbReference>
<dbReference type="RefSeq" id="WP_078929859.1">
    <property type="nucleotide sequence ID" value="NZ_FUXC01000001.1"/>
</dbReference>
<dbReference type="SMART" id="SM00729">
    <property type="entry name" value="Elp3"/>
    <property type="match status" value="1"/>
</dbReference>
<evidence type="ECO:0000313" key="5">
    <source>
        <dbReference type="Proteomes" id="UP000190395"/>
    </source>
</evidence>
<dbReference type="GO" id="GO:0005737">
    <property type="term" value="C:cytoplasm"/>
    <property type="evidence" value="ECO:0007669"/>
    <property type="project" value="UniProtKB-SubCell"/>
</dbReference>
<dbReference type="GO" id="GO:0051539">
    <property type="term" value="F:4 iron, 4 sulfur cluster binding"/>
    <property type="evidence" value="ECO:0007669"/>
    <property type="project" value="UniProtKB-UniRule"/>
</dbReference>
<dbReference type="NCBIfam" id="TIGR00539">
    <property type="entry name" value="hemN_rel"/>
    <property type="match status" value="1"/>
</dbReference>
<dbReference type="PANTHER" id="PTHR13932">
    <property type="entry name" value="COPROPORPHYRINIGEN III OXIDASE"/>
    <property type="match status" value="1"/>
</dbReference>
<evidence type="ECO:0000256" key="2">
    <source>
        <dbReference type="RuleBase" id="RU364116"/>
    </source>
</evidence>
<organism evidence="4 5">
    <name type="scientific">Treponema berlinense</name>
    <dbReference type="NCBI Taxonomy" id="225004"/>
    <lineage>
        <taxon>Bacteria</taxon>
        <taxon>Pseudomonadati</taxon>
        <taxon>Spirochaetota</taxon>
        <taxon>Spirochaetia</taxon>
        <taxon>Spirochaetales</taxon>
        <taxon>Treponemataceae</taxon>
        <taxon>Treponema</taxon>
    </lineage>
</organism>
<dbReference type="CDD" id="cd01335">
    <property type="entry name" value="Radical_SAM"/>
    <property type="match status" value="1"/>
</dbReference>
<proteinExistence type="inferred from homology"/>
<keyword evidence="2" id="KW-0143">Chaperone</keyword>
<comment type="subcellular location">
    <subcellularLocation>
        <location evidence="2">Cytoplasm</location>
    </subcellularLocation>
</comment>
<dbReference type="InterPro" id="IPR007197">
    <property type="entry name" value="rSAM"/>
</dbReference>
<evidence type="ECO:0000313" key="4">
    <source>
        <dbReference type="EMBL" id="SJZ41500.1"/>
    </source>
</evidence>
<dbReference type="InterPro" id="IPR004559">
    <property type="entry name" value="HemW-like"/>
</dbReference>
<keyword evidence="2" id="KW-0349">Heme</keyword>
<dbReference type="SFLD" id="SFLDF00562">
    <property type="entry name" value="HemN-like__clustered_with_heat"/>
    <property type="match status" value="1"/>
</dbReference>
<dbReference type="InterPro" id="IPR006638">
    <property type="entry name" value="Elp3/MiaA/NifB-like_rSAM"/>
</dbReference>
<dbReference type="PANTHER" id="PTHR13932:SF5">
    <property type="entry name" value="RADICAL S-ADENOSYL METHIONINE DOMAIN-CONTAINING PROTEIN 1, MITOCHONDRIAL"/>
    <property type="match status" value="1"/>
</dbReference>